<evidence type="ECO:0000313" key="1">
    <source>
        <dbReference type="EMBL" id="KAI3365401.1"/>
    </source>
</evidence>
<organism evidence="1 2">
    <name type="scientific">Scortum barcoo</name>
    <name type="common">barcoo grunter</name>
    <dbReference type="NCBI Taxonomy" id="214431"/>
    <lineage>
        <taxon>Eukaryota</taxon>
        <taxon>Metazoa</taxon>
        <taxon>Chordata</taxon>
        <taxon>Craniata</taxon>
        <taxon>Vertebrata</taxon>
        <taxon>Euteleostomi</taxon>
        <taxon>Actinopterygii</taxon>
        <taxon>Neopterygii</taxon>
        <taxon>Teleostei</taxon>
        <taxon>Neoteleostei</taxon>
        <taxon>Acanthomorphata</taxon>
        <taxon>Eupercaria</taxon>
        <taxon>Centrarchiformes</taxon>
        <taxon>Terapontoidei</taxon>
        <taxon>Terapontidae</taxon>
        <taxon>Scortum</taxon>
    </lineage>
</organism>
<proteinExistence type="predicted"/>
<protein>
    <submittedName>
        <fullName evidence="1">Uncharacterized protein</fullName>
    </submittedName>
</protein>
<reference evidence="1" key="1">
    <citation type="submission" date="2022-04" db="EMBL/GenBank/DDBJ databases">
        <title>Jade perch genome.</title>
        <authorList>
            <person name="Chao B."/>
        </authorList>
    </citation>
    <scope>NUCLEOTIDE SEQUENCE</scope>
    <source>
        <strain evidence="1">CB-2022</strain>
    </source>
</reference>
<keyword evidence="2" id="KW-1185">Reference proteome</keyword>
<evidence type="ECO:0000313" key="2">
    <source>
        <dbReference type="Proteomes" id="UP000831701"/>
    </source>
</evidence>
<dbReference type="Proteomes" id="UP000831701">
    <property type="component" value="Chromosome 12"/>
</dbReference>
<comment type="caution">
    <text evidence="1">The sequence shown here is derived from an EMBL/GenBank/DDBJ whole genome shotgun (WGS) entry which is preliminary data.</text>
</comment>
<gene>
    <name evidence="1" type="ORF">L3Q82_010492</name>
</gene>
<accession>A0ACB8WCB8</accession>
<sequence length="1801" mass="202161">GEMLSCCDVLLPFLAWMDSEDLMLPVSAMERELEAGPRRKTPERRLVWRRRRLLLGCLAATPSADLLVDELPVDEADLMNRGEGWALEESPSIKTFPESLPADLRRAALCAKEEKKRRAARQRKGSTCGGDNELLSGAFPVSPAATEMERLCGPKFPFWTANQTIYTERPDGPTCPVTECFQLSVLSWLPCIYLWAVCPIYLFYLKRNNRGYIMMSIMNEQIQNDLFNTFHELRQGQSQPPIYFITPLVLGMTMLLATFLIQFERLRGVQSSGVLFIFWFLSVLCAIVPFRSKILQASSQNEVTDKLRFTTFYFYFGLVVCELILCCFNEKPPLFSNVVTDPNPCPESTAGFLSTITFWWFTSMAIKGYKMPLQTKDLWSLNQRDSSKVMVPKLLKEWEKEQAKAKSEQNPSSQAVYSKAPPSTTNHIGGGGGGGGGESSPEEVEVLLSNQKASPHQPSFLRALVKAFGPYFLIGSAFKLLQDAITFVNPQLLRMLISFTKQKNVPDWWGYSLAFLMFFTAVLQTLILHHHFQYCFVTGMNVRTAIIGAIYRKALVITNAAKRSSTVGEVVNLMSVDAQRFMDLTTFLNMLWSAPFQIMLALYFLWQNLGPSVLAGVAVMIMLIPFNAVIAMKTRAYQVEQMQYKDSRIKLMNEILNGIKVLKLYAWENSFKEKVLAIRQKELNVLRKTAYLGALSTMAWTSAPFLVALTTFAVYVTVDENNVLDAEKAFVSLSLFNILRFPLNMLPQVISSIVQASVSLKRIQGFLSHDELDPDSVDRKSSATDFSVTVVNSKFTWAKQDPPVLHNINVMVPQGSLLAVVGHVGCGKSSLISALLGEMEKVEGEVSIQGSVAYVPQQAWIQNATLRDNVLFGKPYNEQKYRRVMEACALTPDLEVLPGGDMTEIGEKGINLSGGQRQRVSLARALYSDADVYLLDDPLSAVDAHVSKHIFDNLIGPDGALKGKTRILVTHGISFLPQVDNIMVMVEGRVSEMGSYQELLKQNGAFAEFLRNYALEDIVEEEEATDDFEDEELFPEDALSNHTDMVDNEPVINEAKRHFMRQISIISADGENTRSRSLRRHGCSQRKHSESQEKKKPQEVEKLIQAETAETGRVKTKVYLEYAKAVGPLLSVFICFLYGCQSAASIGANIWLSQWTNDASRNQTKEYVHMRVGVYAALGIAQGLLIMVSSFTLAMGNIGAAKKLHYNLLTNKLHTPQSFFDTTPIGRVINRFSKDIYIIDEALPATVLMFLGTFFVSLSTMIVIVSSTPIFAVVIAPLALIYIFVQVLRGKCCLCVLLLVNCLLCRAYSMLRAAKFTHNNMLQGVLRAPQAFFESNPTGRLLNRFSKDVDAIDSHIPDNIDIWMRTFWYTLNVLLICSALTPMFLIVIAPLMVFYWWVQRFYVATSRQLKRLESVSRSPIYSHFSETVTGSSVIRAYGRHSAFVLMSDMKVDENQKSYYPGIVSNRWLGVRIEFIGNCIVLFAALFAVIGKDNLNPGLVGLSVSYALQVTMSLNWMVRMSSDLESNIVAVERVKEYSETKTEAPWEVEDKKPPPEWPMEGNVQFHDYSVRYREGLDLVLKKLTLRVKGGEKIGIVGRTGAGKSSMTLCLFRLLEAAAGEITIDDVKIAEIGLHDLRSKLTIIPQEPVLFSGTLRMNLDPFEKYSDEEVWKALEHSHLQKFVSNQPAKLELECSEGGENLSVGQRQLVCLARALLRKTRILILDEATAAIDLETDDLIQSTIRTQFEDCTVFTIAHRLNTIMDYTRVLVLDKGQIAEFDTPSNLISQRGIFYGMAKDAGLTQ</sequence>
<feature type="non-terminal residue" evidence="1">
    <location>
        <position position="1"/>
    </location>
</feature>
<dbReference type="EMBL" id="CM041542">
    <property type="protein sequence ID" value="KAI3365401.1"/>
    <property type="molecule type" value="Genomic_DNA"/>
</dbReference>
<name>A0ACB8WCB8_9TELE</name>